<dbReference type="SMART" id="SM00065">
    <property type="entry name" value="GAF"/>
    <property type="match status" value="1"/>
</dbReference>
<dbReference type="CDD" id="cd14014">
    <property type="entry name" value="STKc_PknB_like"/>
    <property type="match status" value="1"/>
</dbReference>
<dbReference type="SMART" id="SM00388">
    <property type="entry name" value="HisKA"/>
    <property type="match status" value="1"/>
</dbReference>
<dbReference type="InterPro" id="IPR001789">
    <property type="entry name" value="Sig_transdc_resp-reg_receiver"/>
</dbReference>
<keyword evidence="5" id="KW-0808">Transferase</keyword>
<dbReference type="SMART" id="SM00091">
    <property type="entry name" value="PAS"/>
    <property type="match status" value="1"/>
</dbReference>
<dbReference type="SUPFAM" id="SSF55785">
    <property type="entry name" value="PYP-like sensor domain (PAS domain)"/>
    <property type="match status" value="1"/>
</dbReference>
<name>A0AAU8JAH0_9CYAN</name>
<dbReference type="GO" id="GO:0005524">
    <property type="term" value="F:ATP binding"/>
    <property type="evidence" value="ECO:0007669"/>
    <property type="project" value="InterPro"/>
</dbReference>
<evidence type="ECO:0000256" key="1">
    <source>
        <dbReference type="ARBA" id="ARBA00000085"/>
    </source>
</evidence>
<dbReference type="SUPFAM" id="SSF55781">
    <property type="entry name" value="GAF domain-like"/>
    <property type="match status" value="1"/>
</dbReference>
<evidence type="ECO:0000256" key="8">
    <source>
        <dbReference type="ARBA" id="ARBA00074306"/>
    </source>
</evidence>
<evidence type="ECO:0000313" key="14">
    <source>
        <dbReference type="EMBL" id="XCM36155.1"/>
    </source>
</evidence>
<dbReference type="Pfam" id="PF13188">
    <property type="entry name" value="PAS_8"/>
    <property type="match status" value="1"/>
</dbReference>
<dbReference type="PROSITE" id="PS50112">
    <property type="entry name" value="PAS"/>
    <property type="match status" value="1"/>
</dbReference>
<dbReference type="Gene3D" id="1.10.287.130">
    <property type="match status" value="1"/>
</dbReference>
<dbReference type="FunFam" id="3.30.565.10:FF:000010">
    <property type="entry name" value="Sensor histidine kinase RcsC"/>
    <property type="match status" value="1"/>
</dbReference>
<dbReference type="SUPFAM" id="SSF47384">
    <property type="entry name" value="Homodimeric domain of signal transducing histidine kinase"/>
    <property type="match status" value="1"/>
</dbReference>
<dbReference type="InterPro" id="IPR029016">
    <property type="entry name" value="GAF-like_dom_sf"/>
</dbReference>
<dbReference type="RefSeq" id="WP_054464082.1">
    <property type="nucleotide sequence ID" value="NZ_CP159837.1"/>
</dbReference>
<dbReference type="InterPro" id="IPR000014">
    <property type="entry name" value="PAS"/>
</dbReference>
<evidence type="ECO:0000259" key="10">
    <source>
        <dbReference type="PROSITE" id="PS50011"/>
    </source>
</evidence>
<feature type="modified residue" description="4-aspartylphosphate" evidence="9">
    <location>
        <position position="2088"/>
    </location>
</feature>
<evidence type="ECO:0000256" key="3">
    <source>
        <dbReference type="ARBA" id="ARBA00012438"/>
    </source>
</evidence>
<proteinExistence type="inferred from homology"/>
<dbReference type="PROSITE" id="PS50110">
    <property type="entry name" value="RESPONSE_REGULATORY"/>
    <property type="match status" value="2"/>
</dbReference>
<dbReference type="PROSITE" id="PS50011">
    <property type="entry name" value="PROTEIN_KINASE_DOM"/>
    <property type="match status" value="1"/>
</dbReference>
<dbReference type="InterPro" id="IPR036097">
    <property type="entry name" value="HisK_dim/P_sf"/>
</dbReference>
<organism evidence="14">
    <name type="scientific">Planktothricoides raciborskii GIHE-MW2</name>
    <dbReference type="NCBI Taxonomy" id="2792601"/>
    <lineage>
        <taxon>Bacteria</taxon>
        <taxon>Bacillati</taxon>
        <taxon>Cyanobacteriota</taxon>
        <taxon>Cyanophyceae</taxon>
        <taxon>Oscillatoriophycideae</taxon>
        <taxon>Oscillatoriales</taxon>
        <taxon>Oscillatoriaceae</taxon>
        <taxon>Planktothricoides</taxon>
    </lineage>
</organism>
<dbReference type="InterPro" id="IPR005467">
    <property type="entry name" value="His_kinase_dom"/>
</dbReference>
<evidence type="ECO:0000259" key="12">
    <source>
        <dbReference type="PROSITE" id="PS50110"/>
    </source>
</evidence>
<feature type="domain" description="PAS" evidence="13">
    <location>
        <begin position="1522"/>
        <end position="1566"/>
    </location>
</feature>
<evidence type="ECO:0000259" key="13">
    <source>
        <dbReference type="PROSITE" id="PS50112"/>
    </source>
</evidence>
<feature type="modified residue" description="4-aspartylphosphate" evidence="9">
    <location>
        <position position="1967"/>
    </location>
</feature>
<dbReference type="InterPro" id="IPR003594">
    <property type="entry name" value="HATPase_dom"/>
</dbReference>
<dbReference type="Pfam" id="PF01590">
    <property type="entry name" value="GAF"/>
    <property type="match status" value="1"/>
</dbReference>
<dbReference type="PANTHER" id="PTHR43642">
    <property type="entry name" value="HYBRID SIGNAL TRANSDUCTION HISTIDINE KINASE G"/>
    <property type="match status" value="1"/>
</dbReference>
<keyword evidence="7" id="KW-0902">Two-component regulatory system</keyword>
<dbReference type="CDD" id="cd00082">
    <property type="entry name" value="HisKA"/>
    <property type="match status" value="1"/>
</dbReference>
<evidence type="ECO:0000256" key="5">
    <source>
        <dbReference type="ARBA" id="ARBA00022679"/>
    </source>
</evidence>
<dbReference type="Gene3D" id="3.30.450.40">
    <property type="match status" value="1"/>
</dbReference>
<dbReference type="Pfam" id="PF00072">
    <property type="entry name" value="Response_reg"/>
    <property type="match status" value="1"/>
</dbReference>
<dbReference type="EC" id="2.7.13.3" evidence="3"/>
<dbReference type="SUPFAM" id="SSF52172">
    <property type="entry name" value="CheY-like"/>
    <property type="match status" value="2"/>
</dbReference>
<dbReference type="PROSITE" id="PS50109">
    <property type="entry name" value="HIS_KIN"/>
    <property type="match status" value="1"/>
</dbReference>
<dbReference type="InterPro" id="IPR003018">
    <property type="entry name" value="GAF"/>
</dbReference>
<dbReference type="PRINTS" id="PR00344">
    <property type="entry name" value="BCTRLSENSOR"/>
</dbReference>
<dbReference type="InterPro" id="IPR008271">
    <property type="entry name" value="Ser/Thr_kinase_AS"/>
</dbReference>
<dbReference type="Gene3D" id="3.30.565.10">
    <property type="entry name" value="Histidine kinase-like ATPase, C-terminal domain"/>
    <property type="match status" value="1"/>
</dbReference>
<dbReference type="InterPro" id="IPR004358">
    <property type="entry name" value="Sig_transdc_His_kin-like_C"/>
</dbReference>
<feature type="domain" description="Histidine kinase" evidence="11">
    <location>
        <begin position="1646"/>
        <end position="1883"/>
    </location>
</feature>
<gene>
    <name evidence="14" type="ORF">ABWT76_004893</name>
</gene>
<dbReference type="Pfam" id="PF02518">
    <property type="entry name" value="HATPase_c"/>
    <property type="match status" value="1"/>
</dbReference>
<dbReference type="SMART" id="SM00448">
    <property type="entry name" value="REC"/>
    <property type="match status" value="1"/>
</dbReference>
<evidence type="ECO:0000256" key="2">
    <source>
        <dbReference type="ARBA" id="ARBA00006402"/>
    </source>
</evidence>
<dbReference type="Gene3D" id="3.30.450.20">
    <property type="entry name" value="PAS domain"/>
    <property type="match status" value="1"/>
</dbReference>
<keyword evidence="6" id="KW-0418">Kinase</keyword>
<protein>
    <recommendedName>
        <fullName evidence="8">Circadian input-output histidine kinase CikA</fullName>
        <ecNumber evidence="3">2.7.13.3</ecNumber>
    </recommendedName>
</protein>
<dbReference type="SUPFAM" id="SSF52540">
    <property type="entry name" value="P-loop containing nucleoside triphosphate hydrolases"/>
    <property type="match status" value="1"/>
</dbReference>
<evidence type="ECO:0000256" key="4">
    <source>
        <dbReference type="ARBA" id="ARBA00022553"/>
    </source>
</evidence>
<comment type="similarity">
    <text evidence="2">In the N-terminal section; belongs to the phytochrome family.</text>
</comment>
<dbReference type="Pfam" id="PF00512">
    <property type="entry name" value="HisKA"/>
    <property type="match status" value="1"/>
</dbReference>
<dbReference type="Gene3D" id="3.40.50.300">
    <property type="entry name" value="P-loop containing nucleotide triphosphate hydrolases"/>
    <property type="match status" value="1"/>
</dbReference>
<dbReference type="Gene3D" id="1.10.510.10">
    <property type="entry name" value="Transferase(Phosphotransferase) domain 1"/>
    <property type="match status" value="1"/>
</dbReference>
<reference evidence="14" key="1">
    <citation type="submission" date="2024-07" db="EMBL/GenBank/DDBJ databases">
        <authorList>
            <person name="Kim Y.J."/>
            <person name="Jeong J.Y."/>
        </authorList>
    </citation>
    <scope>NUCLEOTIDE SEQUENCE</scope>
    <source>
        <strain evidence="14">GIHE-MW2</strain>
    </source>
</reference>
<dbReference type="NCBIfam" id="TIGR00229">
    <property type="entry name" value="sensory_box"/>
    <property type="match status" value="1"/>
</dbReference>
<accession>A0AAU8JAH0</accession>
<dbReference type="SMART" id="SM00220">
    <property type="entry name" value="S_TKc"/>
    <property type="match status" value="1"/>
</dbReference>
<dbReference type="SUPFAM" id="SSF55874">
    <property type="entry name" value="ATPase domain of HSP90 chaperone/DNA topoisomerase II/histidine kinase"/>
    <property type="match status" value="1"/>
</dbReference>
<evidence type="ECO:0000256" key="6">
    <source>
        <dbReference type="ARBA" id="ARBA00022777"/>
    </source>
</evidence>
<dbReference type="GO" id="GO:0000155">
    <property type="term" value="F:phosphorelay sensor kinase activity"/>
    <property type="evidence" value="ECO:0007669"/>
    <property type="project" value="InterPro"/>
</dbReference>
<evidence type="ECO:0000256" key="9">
    <source>
        <dbReference type="PROSITE-ProRule" id="PRU00169"/>
    </source>
</evidence>
<dbReference type="Pfam" id="PF13191">
    <property type="entry name" value="AAA_16"/>
    <property type="match status" value="1"/>
</dbReference>
<feature type="domain" description="Response regulatory" evidence="12">
    <location>
        <begin position="2039"/>
        <end position="2121"/>
    </location>
</feature>
<dbReference type="SMART" id="SM00387">
    <property type="entry name" value="HATPase_c"/>
    <property type="match status" value="1"/>
</dbReference>
<evidence type="ECO:0000259" key="11">
    <source>
        <dbReference type="PROSITE" id="PS50109"/>
    </source>
</evidence>
<dbReference type="InterPro" id="IPR011006">
    <property type="entry name" value="CheY-like_superfamily"/>
</dbReference>
<dbReference type="InterPro" id="IPR027417">
    <property type="entry name" value="P-loop_NTPase"/>
</dbReference>
<dbReference type="CDD" id="cd16922">
    <property type="entry name" value="HATPase_EvgS-ArcB-TorS-like"/>
    <property type="match status" value="1"/>
</dbReference>
<comment type="catalytic activity">
    <reaction evidence="1">
        <text>ATP + protein L-histidine = ADP + protein N-phospho-L-histidine.</text>
        <dbReference type="EC" id="2.7.13.3"/>
    </reaction>
</comment>
<dbReference type="InterPro" id="IPR000719">
    <property type="entry name" value="Prot_kinase_dom"/>
</dbReference>
<dbReference type="SUPFAM" id="SSF56112">
    <property type="entry name" value="Protein kinase-like (PK-like)"/>
    <property type="match status" value="1"/>
</dbReference>
<dbReference type="Gene3D" id="3.40.50.2300">
    <property type="match status" value="2"/>
</dbReference>
<dbReference type="Pfam" id="PF00069">
    <property type="entry name" value="Pkinase"/>
    <property type="match status" value="1"/>
</dbReference>
<dbReference type="InterPro" id="IPR011009">
    <property type="entry name" value="Kinase-like_dom_sf"/>
</dbReference>
<dbReference type="CDD" id="cd00130">
    <property type="entry name" value="PAS"/>
    <property type="match status" value="1"/>
</dbReference>
<dbReference type="InterPro" id="IPR035965">
    <property type="entry name" value="PAS-like_dom_sf"/>
</dbReference>
<dbReference type="InterPro" id="IPR053159">
    <property type="entry name" value="Hybrid_Histidine_Kinase"/>
</dbReference>
<keyword evidence="4 9" id="KW-0597">Phosphoprotein</keyword>
<dbReference type="PROSITE" id="PS00108">
    <property type="entry name" value="PROTEIN_KINASE_ST"/>
    <property type="match status" value="1"/>
</dbReference>
<feature type="domain" description="Protein kinase" evidence="10">
    <location>
        <begin position="8"/>
        <end position="282"/>
    </location>
</feature>
<dbReference type="InterPro" id="IPR003661">
    <property type="entry name" value="HisK_dim/P_dom"/>
</dbReference>
<evidence type="ECO:0000256" key="7">
    <source>
        <dbReference type="ARBA" id="ARBA00023012"/>
    </source>
</evidence>
<dbReference type="InterPro" id="IPR036890">
    <property type="entry name" value="HATPase_C_sf"/>
</dbReference>
<feature type="domain" description="Response regulatory" evidence="12">
    <location>
        <begin position="1918"/>
        <end position="2031"/>
    </location>
</feature>
<dbReference type="EMBL" id="CP159837">
    <property type="protein sequence ID" value="XCM36155.1"/>
    <property type="molecule type" value="Genomic_DNA"/>
</dbReference>
<sequence>MTLTLKGYQITEKIHQGINTKIYRGIRFADQKPVIIKMLVADYPTLEELTQFRNEYELSKNIQEIPGIVTPIELLNYQNGMALILNDMGGISLKQYLEQKSAQSSQISGLSYSGLSLKEFFSIAIQLATTLGELHQRQIVHKDIKPQNIIINPENGSVKITDFSIASRLSEEIATVSNPDQLEGTLAYMSPEQTGRMNRTLDYRSDYYSLGVTFYEMLAGCLPFESDDPLELIHCHIAKKPPKLSQFNPEIPPAIEGLVLKLMAKAAEDRYRSANGLMYDLQTCCQQLETTGTVNLIPGESDRAGQLLIAQRLYGRDAEVTQLMETFDRVANPPEPGQAGTEMILVSGYSGIGKTALVSEVHKPIVKSRGYFISGKFDQYKRNIPYSSLIQAFAELIRQLLTEPESAIQTWKKQLLNALGSNGQVICDVIPEVALIIGEQPEVPSLGHTESQNRFNRVFQQFMGVFTTKQHPLVIFLDDLQWADSASLKLIHLLLTNSDNKYLLFIGAYRDNEVSPTHPTIQTIEKIAAAGTPVNNILLKPLELHQVCAFLADTLTNSAGTEELAELLTHKTQGNPFFLTQLLKTLYAESLLVYDYSQGSWQWNIQEIQALGITDYNVVELIARNLQKLPASTQEVLKIAACIGHQFNLEVLGIVAEKSQTATAGDLWASLQSGLILPLSKDYKIPLVFGNDKKNGQPRSDVKINYKFLHDRVQQAAYSLIPESQKKATHLKIGQSLLRNTSEAERSEHIFALVNQLNYGIDLLKDQREKDELAYLNLLAGKKAKEATAYEAAVKYLSLGIDLLSEDSWVSNYDLTLALYTEAMEAEYFYTNFDRTEVLGQVILAKAKTLLDRIKVYEIQMQMYAAQHQIIKAIEIGMQALDTMGISLTKIPKNQDKIVKLPDVEELETFPEMTDPYQLAALRILMNLLAPALHTKSDIFPQLVLTMVHLGLEKGHSALSAFTYSWYGTMLCGAGELETGYLAAQLSLKLLEQFHATSLKCQVYNMVYAFILHWKQPVKDTINAFIDGMQSGLEMGDLEYASYCACKYCSYLFLSGEYLISVAAEQAKYMKLLRKLKYEISLNDGSIWTQLTANLQGRATDKYRLIGETFDEAIALPRLQAANDNWSLFNFHLAKTILLYIHKDHRGALHHGLMAVDFVGAVSGALTMTAHNFYYSLVLLKNYPNALEEKQIEYLKQVEINQQKLQQWANHAPMNFQHKYDLVAAEKARVLGQNLAAMELYDRAISGAKENEYLQEEALANELAAEFYLSLGREKIGKTYITDAYYTYAKWGAVAKVQDLESAYPQLLEQIKQQAGNKTLADKSTQTTIVKTTLGNTGALDLATVMKASLAISSEIVLDKLLGQLINILLENAGAEKAFLFLKEKAGLGLAASTQVNQEAIVYPTPYTLHPTPYTLHPTPPNTDLPLGVINYVQRTGNHLMLADAQTQGVFTNDPYITRHQVKSLLCAPIIKGSKLVGIIYLENNLTTGAFTSDRLKFLQLLSGQAAISLELARSVNEVQNTLAYLKSILNNIADGLLVTDRTGRITQYNPALCHLFGLASSASLGSQYCHEALTVEIGTLVTQTLSKPQEVLSAEINLTPGRIGGAVATAITTDKSPEVIGCAIIIRDITAEKEIDRMKTDFISTVSHELRTPLTSVVGFAKIIHKKLTEQITPALVSADKKTVRSVQQIGDNINIIISEGERLTNLINDVLDIAKMEAGKIEWVMQPVNLGEIIDRAVNATSCLWQTSGLQLIKQVPHELPKVKGDPARLLQVLINLISNAVKFTNQGSITITAAQQFSPEGGAQIIVSVIDTGIGIAPENREKVFEKFKQVGEVMTDKPQGTGLGLPICQQIIEHHEGRIWVESELAVGSNFSFALPLNSSNIQGTENLNFDTLVRQLKQSIVPKSSESTEEQKTILVVDDEPSIRSLLRQQLEDQGYIVKEAADGMEAISQVKQVPPDLIILDVMMPAINGFDVAAVLKNNPTTMDIPIIILSIVEDKQRGWKLGVDRYLTKPIDSEKLLKNIEVLISRGSSPKKVMVVDQDVSAIKTLTEVLQAKGYSVVEALSGSECIQKALAEKPDMIIVDSLLSQQHDLVKTLRFEKGLENVLFVLLADRQED</sequence>
<dbReference type="PANTHER" id="PTHR43642:SF1">
    <property type="entry name" value="HYBRID SIGNAL TRANSDUCTION HISTIDINE KINASE G"/>
    <property type="match status" value="1"/>
</dbReference>
<dbReference type="InterPro" id="IPR041664">
    <property type="entry name" value="AAA_16"/>
</dbReference>